<dbReference type="KEGG" id="cdep:91084435"/>
<dbReference type="InterPro" id="IPR052194">
    <property type="entry name" value="MESH1"/>
</dbReference>
<dbReference type="SMART" id="SM00471">
    <property type="entry name" value="HDc"/>
    <property type="match status" value="1"/>
</dbReference>
<dbReference type="Pfam" id="PF13328">
    <property type="entry name" value="HD_4"/>
    <property type="match status" value="1"/>
</dbReference>
<comment type="catalytic activity">
    <reaction evidence="11">
        <text>guanosine 3',5'-bis(diphosphate) + H2O = GDP + diphosphate + H(+)</text>
        <dbReference type="Rhea" id="RHEA:14253"/>
        <dbReference type="ChEBI" id="CHEBI:15377"/>
        <dbReference type="ChEBI" id="CHEBI:15378"/>
        <dbReference type="ChEBI" id="CHEBI:33019"/>
        <dbReference type="ChEBI" id="CHEBI:58189"/>
        <dbReference type="ChEBI" id="CHEBI:77828"/>
        <dbReference type="EC" id="3.1.7.2"/>
    </reaction>
</comment>
<sequence>MSASITDNLQTAEAAPSAESSALLKANDALLDSLTQSPTTSELELTQTPPAKSFTPTPPLSRRQSDVGLMDMMFTGRIAGEGDLGLLLRTLEFAARKHSCQRRKDVDQTPYINHPIAVANYLSSTGITDVRILQAAILHDTVEDTHTTIEEIAQQFGTDVARIVEECTDNIMLSGIERKNEQLKTCRSKSKEAQQIKLADKMHNLESIRRSPPVGWGIKRVQAYFIWAKKVTDICAPAHPPLARRLQHLYETAYTRVNGAYFSCHPDVCGPLTDEEKQRIDSRLRDLKEGDNIRPAPLFF</sequence>
<dbReference type="Proteomes" id="UP000094043">
    <property type="component" value="Chromosome 1"/>
</dbReference>
<dbReference type="PANTHER" id="PTHR46246:SF1">
    <property type="entry name" value="GUANOSINE-3',5'-BIS(DIPHOSPHATE) 3'-PYROPHOSPHOHYDROLASE MESH1"/>
    <property type="match status" value="1"/>
</dbReference>
<dbReference type="GeneID" id="91084435"/>
<reference evidence="13" key="3">
    <citation type="submission" date="2024-01" db="EMBL/GenBank/DDBJ databases">
        <authorList>
            <person name="Coelho M.A."/>
            <person name="David-Palma M."/>
            <person name="Shea T."/>
            <person name="Sun S."/>
            <person name="Cuomo C.A."/>
            <person name="Heitman J."/>
        </authorList>
    </citation>
    <scope>NUCLEOTIDE SEQUENCE</scope>
    <source>
        <strain evidence="13">CBS 7841</strain>
    </source>
</reference>
<dbReference type="EC" id="3.1.7.2" evidence="5"/>
<dbReference type="VEuPathDB" id="FungiDB:L203_00121"/>
<reference evidence="13" key="1">
    <citation type="submission" date="2016-06" db="EMBL/GenBank/DDBJ databases">
        <authorList>
            <person name="Cuomo C."/>
            <person name="Litvintseva A."/>
            <person name="Heitman J."/>
            <person name="Chen Y."/>
            <person name="Sun S."/>
            <person name="Springer D."/>
            <person name="Dromer F."/>
            <person name="Young S."/>
            <person name="Zeng Q."/>
            <person name="Chapman S."/>
            <person name="Gujja S."/>
            <person name="Saif S."/>
            <person name="Birren B."/>
        </authorList>
    </citation>
    <scope>NUCLEOTIDE SEQUENCE</scope>
    <source>
        <strain evidence="13">CBS 7841</strain>
    </source>
</reference>
<dbReference type="CDD" id="cd00077">
    <property type="entry name" value="HDc"/>
    <property type="match status" value="1"/>
</dbReference>
<keyword evidence="14" id="KW-1185">Reference proteome</keyword>
<keyword evidence="3" id="KW-0378">Hydrolase</keyword>
<evidence type="ECO:0000256" key="11">
    <source>
        <dbReference type="ARBA" id="ARBA00047968"/>
    </source>
</evidence>
<dbReference type="GO" id="GO:0046872">
    <property type="term" value="F:metal ion binding"/>
    <property type="evidence" value="ECO:0007669"/>
    <property type="project" value="UniProtKB-KW"/>
</dbReference>
<dbReference type="InterPro" id="IPR003607">
    <property type="entry name" value="HD/PDEase_dom"/>
</dbReference>
<evidence type="ECO:0000313" key="14">
    <source>
        <dbReference type="Proteomes" id="UP000094043"/>
    </source>
</evidence>
<dbReference type="GO" id="GO:0008893">
    <property type="term" value="F:guanosine-3',5'-bis(diphosphate) 3'-diphosphatase activity"/>
    <property type="evidence" value="ECO:0007669"/>
    <property type="project" value="UniProtKB-EC"/>
</dbReference>
<evidence type="ECO:0000256" key="3">
    <source>
        <dbReference type="ARBA" id="ARBA00022801"/>
    </source>
</evidence>
<dbReference type="EMBL" id="CP143784">
    <property type="protein sequence ID" value="WVN85077.1"/>
    <property type="molecule type" value="Genomic_DNA"/>
</dbReference>
<comment type="function">
    <text evidence="6">ppGpp hydrolyzing enzyme involved in starvation response.</text>
</comment>
<evidence type="ECO:0000256" key="4">
    <source>
        <dbReference type="ARBA" id="ARBA00023211"/>
    </source>
</evidence>
<proteinExistence type="inferred from homology"/>
<evidence type="ECO:0000256" key="12">
    <source>
        <dbReference type="SAM" id="MobiDB-lite"/>
    </source>
</evidence>
<feature type="compositionally biased region" description="Polar residues" evidence="12">
    <location>
        <begin position="38"/>
        <end position="50"/>
    </location>
</feature>
<dbReference type="OrthoDB" id="430679at2759"/>
<dbReference type="Gene3D" id="1.10.3210.10">
    <property type="entry name" value="Hypothetical protein af1432"/>
    <property type="match status" value="1"/>
</dbReference>
<dbReference type="RefSeq" id="XP_066065778.1">
    <property type="nucleotide sequence ID" value="XM_066209681.1"/>
</dbReference>
<keyword evidence="2" id="KW-0479">Metal-binding</keyword>
<gene>
    <name evidence="13" type="ORF">L203_100219</name>
</gene>
<feature type="region of interest" description="Disordered" evidence="12">
    <location>
        <begin position="38"/>
        <end position="64"/>
    </location>
</feature>
<evidence type="ECO:0000256" key="6">
    <source>
        <dbReference type="ARBA" id="ARBA00037781"/>
    </source>
</evidence>
<comment type="cofactor">
    <cofactor evidence="1">
        <name>Mn(2+)</name>
        <dbReference type="ChEBI" id="CHEBI:29035"/>
    </cofactor>
</comment>
<accession>A0A1E3IZ99</accession>
<keyword evidence="4" id="KW-0464">Manganese</keyword>
<dbReference type="FunFam" id="1.10.3210.10:FF:000012">
    <property type="entry name" value="HD domain containing 3"/>
    <property type="match status" value="1"/>
</dbReference>
<evidence type="ECO:0000256" key="7">
    <source>
        <dbReference type="ARBA" id="ARBA00038354"/>
    </source>
</evidence>
<dbReference type="PANTHER" id="PTHR46246">
    <property type="entry name" value="GUANOSINE-3',5'-BIS(DIPHOSPHATE) 3'-PYROPHOSPHOHYDROLASE MESH1"/>
    <property type="match status" value="1"/>
</dbReference>
<evidence type="ECO:0000256" key="5">
    <source>
        <dbReference type="ARBA" id="ARBA00024387"/>
    </source>
</evidence>
<organism evidence="13 14">
    <name type="scientific">Cryptococcus depauperatus CBS 7841</name>
    <dbReference type="NCBI Taxonomy" id="1295531"/>
    <lineage>
        <taxon>Eukaryota</taxon>
        <taxon>Fungi</taxon>
        <taxon>Dikarya</taxon>
        <taxon>Basidiomycota</taxon>
        <taxon>Agaricomycotina</taxon>
        <taxon>Tremellomycetes</taxon>
        <taxon>Tremellales</taxon>
        <taxon>Cryptococcaceae</taxon>
        <taxon>Cryptococcus</taxon>
    </lineage>
</organism>
<protein>
    <recommendedName>
        <fullName evidence="8">Guanosine-3',5'-bis(diphosphate) 3'-pyrophosphohydrolase MESH1</fullName>
        <ecNumber evidence="5">3.1.7.2</ecNumber>
    </recommendedName>
    <alternativeName>
        <fullName evidence="9">Metazoan SpoT homolog 1</fullName>
    </alternativeName>
    <alternativeName>
        <fullName evidence="10">Penta-phosphate guanosine-3'-pyrophosphohydrolase</fullName>
    </alternativeName>
</protein>
<reference evidence="13" key="2">
    <citation type="journal article" date="2022" name="Elife">
        <title>Obligate sexual reproduction of a homothallic fungus closely related to the Cryptococcus pathogenic species complex.</title>
        <authorList>
            <person name="Passer A.R."/>
            <person name="Clancey S.A."/>
            <person name="Shea T."/>
            <person name="David-Palma M."/>
            <person name="Averette A.F."/>
            <person name="Boekhout T."/>
            <person name="Porcel B.M."/>
            <person name="Nowrousian M."/>
            <person name="Cuomo C.A."/>
            <person name="Sun S."/>
            <person name="Heitman J."/>
            <person name="Coelho M.A."/>
        </authorList>
    </citation>
    <scope>NUCLEOTIDE SEQUENCE</scope>
    <source>
        <strain evidence="13">CBS 7841</strain>
    </source>
</reference>
<comment type="similarity">
    <text evidence="7">Belongs to the MESH1 family.</text>
</comment>
<dbReference type="AlphaFoldDB" id="A0A1E3IZ99"/>
<dbReference type="SUPFAM" id="SSF109604">
    <property type="entry name" value="HD-domain/PDEase-like"/>
    <property type="match status" value="1"/>
</dbReference>
<evidence type="ECO:0000256" key="2">
    <source>
        <dbReference type="ARBA" id="ARBA00022723"/>
    </source>
</evidence>
<evidence type="ECO:0000256" key="9">
    <source>
        <dbReference type="ARBA" id="ARBA00041464"/>
    </source>
</evidence>
<evidence type="ECO:0000313" key="13">
    <source>
        <dbReference type="EMBL" id="WVN85077.1"/>
    </source>
</evidence>
<evidence type="ECO:0000256" key="1">
    <source>
        <dbReference type="ARBA" id="ARBA00001936"/>
    </source>
</evidence>
<evidence type="ECO:0000256" key="10">
    <source>
        <dbReference type="ARBA" id="ARBA00041770"/>
    </source>
</evidence>
<name>A0A1E3IZ99_9TREE</name>
<evidence type="ECO:0000256" key="8">
    <source>
        <dbReference type="ARBA" id="ARBA00040793"/>
    </source>
</evidence>